<dbReference type="Pfam" id="PF16401">
    <property type="entry name" value="DUF5009"/>
    <property type="match status" value="1"/>
</dbReference>
<feature type="transmembrane region" description="Helical" evidence="1">
    <location>
        <begin position="344"/>
        <end position="365"/>
    </location>
</feature>
<feature type="transmembrane region" description="Helical" evidence="1">
    <location>
        <begin position="206"/>
        <end position="228"/>
    </location>
</feature>
<dbReference type="PANTHER" id="PTHR31061">
    <property type="entry name" value="LD22376P"/>
    <property type="match status" value="1"/>
</dbReference>
<feature type="domain" description="DUF5009" evidence="2">
    <location>
        <begin position="17"/>
        <end position="155"/>
    </location>
</feature>
<keyword evidence="1" id="KW-0472">Membrane</keyword>
<accession>A0A521BPP5</accession>
<keyword evidence="1" id="KW-0812">Transmembrane</keyword>
<evidence type="ECO:0000313" key="3">
    <source>
        <dbReference type="EMBL" id="SMO49045.1"/>
    </source>
</evidence>
<feature type="transmembrane region" description="Helical" evidence="1">
    <location>
        <begin position="70"/>
        <end position="92"/>
    </location>
</feature>
<feature type="transmembrane region" description="Helical" evidence="1">
    <location>
        <begin position="154"/>
        <end position="173"/>
    </location>
</feature>
<protein>
    <submittedName>
        <fullName evidence="3">Predicted acyltransferase</fullName>
    </submittedName>
</protein>
<dbReference type="GO" id="GO:0016746">
    <property type="term" value="F:acyltransferase activity"/>
    <property type="evidence" value="ECO:0007669"/>
    <property type="project" value="UniProtKB-KW"/>
</dbReference>
<gene>
    <name evidence="3" type="ORF">SAMN06265218_103275</name>
</gene>
<dbReference type="EMBL" id="FXTH01000003">
    <property type="protein sequence ID" value="SMO49045.1"/>
    <property type="molecule type" value="Genomic_DNA"/>
</dbReference>
<name>A0A521BPP5_9BACT</name>
<organism evidence="3 4">
    <name type="scientific">Fodinibius sediminis</name>
    <dbReference type="NCBI Taxonomy" id="1214077"/>
    <lineage>
        <taxon>Bacteria</taxon>
        <taxon>Pseudomonadati</taxon>
        <taxon>Balneolota</taxon>
        <taxon>Balneolia</taxon>
        <taxon>Balneolales</taxon>
        <taxon>Balneolaceae</taxon>
        <taxon>Fodinibius</taxon>
    </lineage>
</organism>
<dbReference type="AlphaFoldDB" id="A0A521BPP5"/>
<feature type="transmembrane region" description="Helical" evidence="1">
    <location>
        <begin position="300"/>
        <end position="324"/>
    </location>
</feature>
<dbReference type="OrthoDB" id="9788724at2"/>
<evidence type="ECO:0000313" key="4">
    <source>
        <dbReference type="Proteomes" id="UP000317593"/>
    </source>
</evidence>
<keyword evidence="3" id="KW-0808">Transferase</keyword>
<dbReference type="RefSeq" id="WP_142713484.1">
    <property type="nucleotide sequence ID" value="NZ_FXTH01000003.1"/>
</dbReference>
<keyword evidence="3" id="KW-0012">Acyltransferase</keyword>
<evidence type="ECO:0000259" key="2">
    <source>
        <dbReference type="Pfam" id="PF16401"/>
    </source>
</evidence>
<feature type="transmembrane region" description="Helical" evidence="1">
    <location>
        <begin position="130"/>
        <end position="147"/>
    </location>
</feature>
<dbReference type="InterPro" id="IPR032176">
    <property type="entry name" value="DUF5009"/>
</dbReference>
<dbReference type="PANTHER" id="PTHR31061:SF24">
    <property type="entry name" value="LD22376P"/>
    <property type="match status" value="1"/>
</dbReference>
<evidence type="ECO:0000256" key="1">
    <source>
        <dbReference type="SAM" id="Phobius"/>
    </source>
</evidence>
<feature type="transmembrane region" description="Helical" evidence="1">
    <location>
        <begin position="267"/>
        <end position="288"/>
    </location>
</feature>
<dbReference type="Proteomes" id="UP000317593">
    <property type="component" value="Unassembled WGS sequence"/>
</dbReference>
<feature type="transmembrane region" description="Helical" evidence="1">
    <location>
        <begin position="20"/>
        <end position="40"/>
    </location>
</feature>
<keyword evidence="4" id="KW-1185">Reference proteome</keyword>
<feature type="transmembrane region" description="Helical" evidence="1">
    <location>
        <begin position="104"/>
        <end position="124"/>
    </location>
</feature>
<keyword evidence="1" id="KW-1133">Transmembrane helix</keyword>
<sequence length="373" mass="42338">MENIDRTLLDKYGRLLSLDFYRGLTMFLLVAEGAGLWYAIVDPYFEGTLLSMIGTQFHHHPWNGLRFWDLVQPFFMFIVGVAMPISFGKRWARGDSWRDTFGHALYRSLVLLTLGLTLHCIYAGELVFELWNVLSQLSFTYLVAFLIMRKSWKFQISFSVGLLVLTELLYRLWSVEGFSQPFTPDHNFGSWMDLILMGKLSGGHWVAVNAIPTAAHTIWGVIAGQLLISGRETGEKIKKLLLAGFGLVVMGYLLDPLTPIIKRIATTSFTIVSGGWCLLALVASFYLFDVKKTRITSARFFAIVGMNPLFIYLFSELGGVDWVYSMVEVFTIGILGWVSMPAAWIGILTSAIVLGLMWYLTYFLYKREIFISI</sequence>
<reference evidence="3 4" key="1">
    <citation type="submission" date="2017-05" db="EMBL/GenBank/DDBJ databases">
        <authorList>
            <person name="Varghese N."/>
            <person name="Submissions S."/>
        </authorList>
    </citation>
    <scope>NUCLEOTIDE SEQUENCE [LARGE SCALE GENOMIC DNA]</scope>
    <source>
        <strain evidence="3 4">DSM 21194</strain>
    </source>
</reference>
<feature type="transmembrane region" description="Helical" evidence="1">
    <location>
        <begin position="240"/>
        <end position="261"/>
    </location>
</feature>
<proteinExistence type="predicted"/>